<evidence type="ECO:0000256" key="1">
    <source>
        <dbReference type="SAM" id="MobiDB-lite"/>
    </source>
</evidence>
<comment type="caution">
    <text evidence="3">The sequence shown here is derived from an EMBL/GenBank/DDBJ whole genome shotgun (WGS) entry which is preliminary data.</text>
</comment>
<keyword evidence="2" id="KW-0812">Transmembrane</keyword>
<accession>A0ABV0XBI3</accession>
<feature type="transmembrane region" description="Helical" evidence="2">
    <location>
        <begin position="6"/>
        <end position="24"/>
    </location>
</feature>
<sequence length="105" mass="11754">MLISPAVLLGWFFGYILFSFWGLYKKTEQKALVSVDSSPLYQAFTHGYSFTHTLRPAGCSCFQFIWLITGTTACLGALVEPQLKHTGKSNWIPDGEQPSDFGKQK</sequence>
<evidence type="ECO:0000313" key="3">
    <source>
        <dbReference type="EMBL" id="MEQ2278812.1"/>
    </source>
</evidence>
<reference evidence="3 4" key="1">
    <citation type="submission" date="2021-06" db="EMBL/GenBank/DDBJ databases">
        <authorList>
            <person name="Palmer J.M."/>
        </authorList>
    </citation>
    <scope>NUCLEOTIDE SEQUENCE [LARGE SCALE GENOMIC DNA]</scope>
    <source>
        <strain evidence="3 4">AS_MEX2019</strain>
        <tissue evidence="3">Muscle</tissue>
    </source>
</reference>
<keyword evidence="2" id="KW-1133">Transmembrane helix</keyword>
<organism evidence="3 4">
    <name type="scientific">Ameca splendens</name>
    <dbReference type="NCBI Taxonomy" id="208324"/>
    <lineage>
        <taxon>Eukaryota</taxon>
        <taxon>Metazoa</taxon>
        <taxon>Chordata</taxon>
        <taxon>Craniata</taxon>
        <taxon>Vertebrata</taxon>
        <taxon>Euteleostomi</taxon>
        <taxon>Actinopterygii</taxon>
        <taxon>Neopterygii</taxon>
        <taxon>Teleostei</taxon>
        <taxon>Neoteleostei</taxon>
        <taxon>Acanthomorphata</taxon>
        <taxon>Ovalentaria</taxon>
        <taxon>Atherinomorphae</taxon>
        <taxon>Cyprinodontiformes</taxon>
        <taxon>Goodeidae</taxon>
        <taxon>Ameca</taxon>
    </lineage>
</organism>
<evidence type="ECO:0000256" key="2">
    <source>
        <dbReference type="SAM" id="Phobius"/>
    </source>
</evidence>
<proteinExistence type="predicted"/>
<keyword evidence="2" id="KW-0472">Membrane</keyword>
<name>A0ABV0XBI3_9TELE</name>
<gene>
    <name evidence="3" type="ORF">AMECASPLE_003042</name>
</gene>
<feature type="region of interest" description="Disordered" evidence="1">
    <location>
        <begin position="86"/>
        <end position="105"/>
    </location>
</feature>
<dbReference type="EMBL" id="JAHRIP010000117">
    <property type="protein sequence ID" value="MEQ2278812.1"/>
    <property type="molecule type" value="Genomic_DNA"/>
</dbReference>
<protein>
    <submittedName>
        <fullName evidence="3">Uncharacterized protein</fullName>
    </submittedName>
</protein>
<dbReference type="Proteomes" id="UP001469553">
    <property type="component" value="Unassembled WGS sequence"/>
</dbReference>
<keyword evidence="4" id="KW-1185">Reference proteome</keyword>
<evidence type="ECO:0000313" key="4">
    <source>
        <dbReference type="Proteomes" id="UP001469553"/>
    </source>
</evidence>